<comment type="caution">
    <text evidence="1">The sequence shown here is derived from an EMBL/GenBank/DDBJ whole genome shotgun (WGS) entry which is preliminary data.</text>
</comment>
<gene>
    <name evidence="1" type="ORF">LIER_03446</name>
</gene>
<accession>A0AAV3NT71</accession>
<dbReference type="InterPro" id="IPR053134">
    <property type="entry name" value="RNA-dir_DNA_polymerase"/>
</dbReference>
<evidence type="ECO:0008006" key="3">
    <source>
        <dbReference type="Google" id="ProtNLM"/>
    </source>
</evidence>
<evidence type="ECO:0000313" key="1">
    <source>
        <dbReference type="EMBL" id="GAA0142582.1"/>
    </source>
</evidence>
<dbReference type="PANTHER" id="PTHR24559:SF444">
    <property type="entry name" value="REVERSE TRANSCRIPTASE DOMAIN-CONTAINING PROTEIN"/>
    <property type="match status" value="1"/>
</dbReference>
<sequence length="140" mass="16424">MLGVDTELSLHRLHVEPSCRPVKQKKRNFSDEKNLAIQKEAEELVKANAIRELQFPEWIANVVMVKKYNNKWRMCTEFTNLNKACPKDYYPLLCLERLVDGSAGHKVFEFLDASRGYHQILLHDDDQEKVAFVTEYGLYY</sequence>
<dbReference type="InterPro" id="IPR043502">
    <property type="entry name" value="DNA/RNA_pol_sf"/>
</dbReference>
<protein>
    <recommendedName>
        <fullName evidence="3">Reverse transcriptase</fullName>
    </recommendedName>
</protein>
<name>A0AAV3NT71_LITER</name>
<evidence type="ECO:0000313" key="2">
    <source>
        <dbReference type="Proteomes" id="UP001454036"/>
    </source>
</evidence>
<dbReference type="CDD" id="cd01647">
    <property type="entry name" value="RT_LTR"/>
    <property type="match status" value="1"/>
</dbReference>
<organism evidence="1 2">
    <name type="scientific">Lithospermum erythrorhizon</name>
    <name type="common">Purple gromwell</name>
    <name type="synonym">Lithospermum officinale var. erythrorhizon</name>
    <dbReference type="NCBI Taxonomy" id="34254"/>
    <lineage>
        <taxon>Eukaryota</taxon>
        <taxon>Viridiplantae</taxon>
        <taxon>Streptophyta</taxon>
        <taxon>Embryophyta</taxon>
        <taxon>Tracheophyta</taxon>
        <taxon>Spermatophyta</taxon>
        <taxon>Magnoliopsida</taxon>
        <taxon>eudicotyledons</taxon>
        <taxon>Gunneridae</taxon>
        <taxon>Pentapetalae</taxon>
        <taxon>asterids</taxon>
        <taxon>lamiids</taxon>
        <taxon>Boraginales</taxon>
        <taxon>Boraginaceae</taxon>
        <taxon>Boraginoideae</taxon>
        <taxon>Lithospermeae</taxon>
        <taxon>Lithospermum</taxon>
    </lineage>
</organism>
<dbReference type="Gene3D" id="3.10.10.10">
    <property type="entry name" value="HIV Type 1 Reverse Transcriptase, subunit A, domain 1"/>
    <property type="match status" value="1"/>
</dbReference>
<dbReference type="Proteomes" id="UP001454036">
    <property type="component" value="Unassembled WGS sequence"/>
</dbReference>
<dbReference type="PANTHER" id="PTHR24559">
    <property type="entry name" value="TRANSPOSON TY3-I GAG-POL POLYPROTEIN"/>
    <property type="match status" value="1"/>
</dbReference>
<dbReference type="SUPFAM" id="SSF56672">
    <property type="entry name" value="DNA/RNA polymerases"/>
    <property type="match status" value="1"/>
</dbReference>
<keyword evidence="2" id="KW-1185">Reference proteome</keyword>
<reference evidence="1 2" key="1">
    <citation type="submission" date="2024-01" db="EMBL/GenBank/DDBJ databases">
        <title>The complete chloroplast genome sequence of Lithospermum erythrorhizon: insights into the phylogenetic relationship among Boraginaceae species and the maternal lineages of purple gromwells.</title>
        <authorList>
            <person name="Okada T."/>
            <person name="Watanabe K."/>
        </authorList>
    </citation>
    <scope>NUCLEOTIDE SEQUENCE [LARGE SCALE GENOMIC DNA]</scope>
</reference>
<proteinExistence type="predicted"/>
<dbReference type="AlphaFoldDB" id="A0AAV3NT71"/>
<dbReference type="EMBL" id="BAABME010000414">
    <property type="protein sequence ID" value="GAA0142582.1"/>
    <property type="molecule type" value="Genomic_DNA"/>
</dbReference>